<dbReference type="Pfam" id="PF00296">
    <property type="entry name" value="Bac_luciferase"/>
    <property type="match status" value="1"/>
</dbReference>
<proteinExistence type="predicted"/>
<evidence type="ECO:0000256" key="1">
    <source>
        <dbReference type="ARBA" id="ARBA00023002"/>
    </source>
</evidence>
<name>A0A381TNF8_9ZZZZ</name>
<dbReference type="EMBL" id="UINC01004893">
    <property type="protein sequence ID" value="SVA17616.1"/>
    <property type="molecule type" value="Genomic_DNA"/>
</dbReference>
<feature type="domain" description="Luciferase-like" evidence="3">
    <location>
        <begin position="1"/>
        <end position="308"/>
    </location>
</feature>
<dbReference type="PANTHER" id="PTHR30137">
    <property type="entry name" value="LUCIFERASE-LIKE MONOOXYGENASE"/>
    <property type="match status" value="1"/>
</dbReference>
<keyword evidence="1" id="KW-0560">Oxidoreductase</keyword>
<sequence>MRFGSFVFPVSQDPINDHRIIEETLEEIILCDELGFDTIWLTEHHFDGATAYVDPVVFAAAVAAKTKRVRIGFAVVEMALHHPVRLAAQTALLDNLSNGRIIVGTGRGSAFNEYEYIGFGVPMAEAANSLKEAEALILEAWQGNPVDFKGKYWEVSFPGLRPLPIQKPNPPLIRACLGVESTRAMAKMRRPVLIGAQDNESIAERLNVYRDEVIATGATDEELESLLDQIWVSKNVLVGDSELETIQIARDGLETEQSHFWKARDLFNPPDRAIKRQPNSNNFDATFIAGTPEKVSGYIHELEEIGVRNLMMKFNTGEMNQNCVKRSIDLFTREIMPQFNKK</sequence>
<keyword evidence="2" id="KW-0503">Monooxygenase</keyword>
<dbReference type="InterPro" id="IPR011251">
    <property type="entry name" value="Luciferase-like_dom"/>
</dbReference>
<dbReference type="GO" id="GO:0005829">
    <property type="term" value="C:cytosol"/>
    <property type="evidence" value="ECO:0007669"/>
    <property type="project" value="TreeGrafter"/>
</dbReference>
<gene>
    <name evidence="4" type="ORF">METZ01_LOCUS70470</name>
</gene>
<dbReference type="AlphaFoldDB" id="A0A381TNF8"/>
<dbReference type="Gene3D" id="3.20.20.30">
    <property type="entry name" value="Luciferase-like domain"/>
    <property type="match status" value="1"/>
</dbReference>
<dbReference type="InterPro" id="IPR036661">
    <property type="entry name" value="Luciferase-like_sf"/>
</dbReference>
<protein>
    <recommendedName>
        <fullName evidence="3">Luciferase-like domain-containing protein</fullName>
    </recommendedName>
</protein>
<dbReference type="SUPFAM" id="SSF51679">
    <property type="entry name" value="Bacterial luciferase-like"/>
    <property type="match status" value="1"/>
</dbReference>
<accession>A0A381TNF8</accession>
<evidence type="ECO:0000259" key="3">
    <source>
        <dbReference type="Pfam" id="PF00296"/>
    </source>
</evidence>
<dbReference type="GO" id="GO:0004497">
    <property type="term" value="F:monooxygenase activity"/>
    <property type="evidence" value="ECO:0007669"/>
    <property type="project" value="UniProtKB-KW"/>
</dbReference>
<dbReference type="GO" id="GO:0016705">
    <property type="term" value="F:oxidoreductase activity, acting on paired donors, with incorporation or reduction of molecular oxygen"/>
    <property type="evidence" value="ECO:0007669"/>
    <property type="project" value="InterPro"/>
</dbReference>
<reference evidence="4" key="1">
    <citation type="submission" date="2018-05" db="EMBL/GenBank/DDBJ databases">
        <authorList>
            <person name="Lanie J.A."/>
            <person name="Ng W.-L."/>
            <person name="Kazmierczak K.M."/>
            <person name="Andrzejewski T.M."/>
            <person name="Davidsen T.M."/>
            <person name="Wayne K.J."/>
            <person name="Tettelin H."/>
            <person name="Glass J.I."/>
            <person name="Rusch D."/>
            <person name="Podicherti R."/>
            <person name="Tsui H.-C.T."/>
            <person name="Winkler M.E."/>
        </authorList>
    </citation>
    <scope>NUCLEOTIDE SEQUENCE</scope>
</reference>
<organism evidence="4">
    <name type="scientific">marine metagenome</name>
    <dbReference type="NCBI Taxonomy" id="408172"/>
    <lineage>
        <taxon>unclassified sequences</taxon>
        <taxon>metagenomes</taxon>
        <taxon>ecological metagenomes</taxon>
    </lineage>
</organism>
<evidence type="ECO:0000256" key="2">
    <source>
        <dbReference type="ARBA" id="ARBA00023033"/>
    </source>
</evidence>
<dbReference type="InterPro" id="IPR050766">
    <property type="entry name" value="Bact_Lucif_Oxidored"/>
</dbReference>
<dbReference type="PANTHER" id="PTHR30137:SF8">
    <property type="entry name" value="BLR5498 PROTEIN"/>
    <property type="match status" value="1"/>
</dbReference>
<evidence type="ECO:0000313" key="4">
    <source>
        <dbReference type="EMBL" id="SVA17616.1"/>
    </source>
</evidence>